<dbReference type="Pfam" id="PF19736">
    <property type="entry name" value="DUF6226"/>
    <property type="match status" value="1"/>
</dbReference>
<proteinExistence type="predicted"/>
<sequence length="178" mass="19449">MDDWQEPPPEAYGTVTDPERYRPLHAAASRLLDALAATYDVRRRDHRAPDPGPAGRAVPAVALVPVVPAAGPLRVVFSDFPGLRVTLGRWRDLSLPSCGCDACDEQPADLVEELGTEVATLVDGTFSERLTHGRAARQSWGRTHLPESAWGWTALSRAEATRLGPAARIDWAPWPRRA</sequence>
<reference evidence="1" key="2">
    <citation type="submission" date="2020-09" db="EMBL/GenBank/DDBJ databases">
        <authorList>
            <person name="Sun Q."/>
            <person name="Ohkuma M."/>
        </authorList>
    </citation>
    <scope>NUCLEOTIDE SEQUENCE</scope>
    <source>
        <strain evidence="1">JCM 3091</strain>
    </source>
</reference>
<dbReference type="AlphaFoldDB" id="A0A8J3BR39"/>
<dbReference type="InterPro" id="IPR045773">
    <property type="entry name" value="DUF6226"/>
</dbReference>
<accession>A0A8J3BR39</accession>
<dbReference type="Proteomes" id="UP000662200">
    <property type="component" value="Unassembled WGS sequence"/>
</dbReference>
<dbReference type="EMBL" id="BMQC01000014">
    <property type="protein sequence ID" value="GGK38208.1"/>
    <property type="molecule type" value="Genomic_DNA"/>
</dbReference>
<reference evidence="1" key="1">
    <citation type="journal article" date="2014" name="Int. J. Syst. Evol. Microbiol.">
        <title>Complete genome sequence of Corynebacterium casei LMG S-19264T (=DSM 44701T), isolated from a smear-ripened cheese.</title>
        <authorList>
            <consortium name="US DOE Joint Genome Institute (JGI-PGF)"/>
            <person name="Walter F."/>
            <person name="Albersmeier A."/>
            <person name="Kalinowski J."/>
            <person name="Ruckert C."/>
        </authorList>
    </citation>
    <scope>NUCLEOTIDE SEQUENCE</scope>
    <source>
        <strain evidence="1">JCM 3091</strain>
    </source>
</reference>
<organism evidence="1 2">
    <name type="scientific">Pilimelia terevasa</name>
    <dbReference type="NCBI Taxonomy" id="53372"/>
    <lineage>
        <taxon>Bacteria</taxon>
        <taxon>Bacillati</taxon>
        <taxon>Actinomycetota</taxon>
        <taxon>Actinomycetes</taxon>
        <taxon>Micromonosporales</taxon>
        <taxon>Micromonosporaceae</taxon>
        <taxon>Pilimelia</taxon>
    </lineage>
</organism>
<name>A0A8J3BR39_9ACTN</name>
<dbReference type="RefSeq" id="WP_189115318.1">
    <property type="nucleotide sequence ID" value="NZ_BMQC01000014.1"/>
</dbReference>
<evidence type="ECO:0000313" key="2">
    <source>
        <dbReference type="Proteomes" id="UP000662200"/>
    </source>
</evidence>
<gene>
    <name evidence="1" type="ORF">GCM10010124_33790</name>
</gene>
<comment type="caution">
    <text evidence="1">The sequence shown here is derived from an EMBL/GenBank/DDBJ whole genome shotgun (WGS) entry which is preliminary data.</text>
</comment>
<protein>
    <submittedName>
        <fullName evidence="1">Uncharacterized protein</fullName>
    </submittedName>
</protein>
<evidence type="ECO:0000313" key="1">
    <source>
        <dbReference type="EMBL" id="GGK38208.1"/>
    </source>
</evidence>
<keyword evidence="2" id="KW-1185">Reference proteome</keyword>